<accession>A0ABS8SUI5</accession>
<organism evidence="1 2">
    <name type="scientific">Datura stramonium</name>
    <name type="common">Jimsonweed</name>
    <name type="synonym">Common thornapple</name>
    <dbReference type="NCBI Taxonomy" id="4076"/>
    <lineage>
        <taxon>Eukaryota</taxon>
        <taxon>Viridiplantae</taxon>
        <taxon>Streptophyta</taxon>
        <taxon>Embryophyta</taxon>
        <taxon>Tracheophyta</taxon>
        <taxon>Spermatophyta</taxon>
        <taxon>Magnoliopsida</taxon>
        <taxon>eudicotyledons</taxon>
        <taxon>Gunneridae</taxon>
        <taxon>Pentapetalae</taxon>
        <taxon>asterids</taxon>
        <taxon>lamiids</taxon>
        <taxon>Solanales</taxon>
        <taxon>Solanaceae</taxon>
        <taxon>Solanoideae</taxon>
        <taxon>Datureae</taxon>
        <taxon>Datura</taxon>
    </lineage>
</organism>
<keyword evidence="2" id="KW-1185">Reference proteome</keyword>
<protein>
    <submittedName>
        <fullName evidence="1">Uncharacterized protein</fullName>
    </submittedName>
</protein>
<comment type="caution">
    <text evidence="1">The sequence shown here is derived from an EMBL/GenBank/DDBJ whole genome shotgun (WGS) entry which is preliminary data.</text>
</comment>
<dbReference type="Proteomes" id="UP000823775">
    <property type="component" value="Unassembled WGS sequence"/>
</dbReference>
<name>A0ABS8SUI5_DATST</name>
<evidence type="ECO:0000313" key="1">
    <source>
        <dbReference type="EMBL" id="MCD7462480.1"/>
    </source>
</evidence>
<proteinExistence type="predicted"/>
<sequence length="83" mass="9071">MHEELSSMALRSRKPTIEGQIPRIESDVEGNNPDLAKVRGCSSTPIDTCIEGRDVPEGQSNETRGVLVECLNETSIVETFLAL</sequence>
<evidence type="ECO:0000313" key="2">
    <source>
        <dbReference type="Proteomes" id="UP000823775"/>
    </source>
</evidence>
<reference evidence="1 2" key="1">
    <citation type="journal article" date="2021" name="BMC Genomics">
        <title>Datura genome reveals duplications of psychoactive alkaloid biosynthetic genes and high mutation rate following tissue culture.</title>
        <authorList>
            <person name="Rajewski A."/>
            <person name="Carter-House D."/>
            <person name="Stajich J."/>
            <person name="Litt A."/>
        </authorList>
    </citation>
    <scope>NUCLEOTIDE SEQUENCE [LARGE SCALE GENOMIC DNA]</scope>
    <source>
        <strain evidence="1">AR-01</strain>
    </source>
</reference>
<dbReference type="EMBL" id="JACEIK010000806">
    <property type="protein sequence ID" value="MCD7462480.1"/>
    <property type="molecule type" value="Genomic_DNA"/>
</dbReference>
<gene>
    <name evidence="1" type="ORF">HAX54_048635</name>
</gene>